<dbReference type="Proteomes" id="UP001157109">
    <property type="component" value="Unassembled WGS sequence"/>
</dbReference>
<keyword evidence="5 7" id="KW-0233">DNA recombination</keyword>
<dbReference type="InterPro" id="IPR032025">
    <property type="entry name" value="DUF5063"/>
</dbReference>
<dbReference type="Pfam" id="PF02132">
    <property type="entry name" value="RecR_ZnF"/>
    <property type="match status" value="1"/>
</dbReference>
<feature type="zinc finger region" description="C4-type" evidence="7">
    <location>
        <begin position="59"/>
        <end position="74"/>
    </location>
</feature>
<dbReference type="CDD" id="cd01025">
    <property type="entry name" value="TOPRIM_recR"/>
    <property type="match status" value="1"/>
</dbReference>
<dbReference type="Gene3D" id="3.40.1360.10">
    <property type="match status" value="1"/>
</dbReference>
<keyword evidence="4 7" id="KW-0862">Zinc</keyword>
<dbReference type="InterPro" id="IPR038312">
    <property type="entry name" value="DUF5063_sf"/>
</dbReference>
<dbReference type="HAMAP" id="MF_00017">
    <property type="entry name" value="RecR"/>
    <property type="match status" value="1"/>
</dbReference>
<accession>A0ABQ6HRX4</accession>
<dbReference type="SMART" id="SM00493">
    <property type="entry name" value="TOPRIM"/>
    <property type="match status" value="1"/>
</dbReference>
<proteinExistence type="inferred from homology"/>
<dbReference type="Pfam" id="PF21176">
    <property type="entry name" value="RecR_HhH"/>
    <property type="match status" value="1"/>
</dbReference>
<evidence type="ECO:0000256" key="3">
    <source>
        <dbReference type="ARBA" id="ARBA00022771"/>
    </source>
</evidence>
<sequence length="397" mass="42777">MVLVYEGAVQDLIDELGHLPGIGPKSAQRIAFHLLAAEEGEVQRLVEVLSVVKSRVRFCTVCGNVTEAELCRICADPRRDQGLICVVEEPKDVVAIERTREFAGRYHVLGGAISPIDGIGPGDLRITELMARLSETAITEIIIATDPNLEGEATASYLARQLAPFGLRVSRLASGLPVGGDLEYADEVTLGRAFEEGECSVPDTSLADDPTVTIMQDLRAVADTTSVEARHFLEAVTEVASGASPDTAIPVLLLGVSQVLVAGARLGAIEDVVPTERFEPDAGADPDIDPLRDGLAMVFEGLDDYVDLVDPVTSQELTQGSLSNDLADICTDLLHGQRHYESGQVVEALWWWQFSYLSSWGERAAACLRVLQAIVAHIRLDADEDIVAEAEFDALHP</sequence>
<comment type="caution">
    <text evidence="9">The sequence shown here is derived from an EMBL/GenBank/DDBJ whole genome shotgun (WGS) entry which is preliminary data.</text>
</comment>
<evidence type="ECO:0000256" key="7">
    <source>
        <dbReference type="HAMAP-Rule" id="MF_00017"/>
    </source>
</evidence>
<dbReference type="NCBIfam" id="TIGR00615">
    <property type="entry name" value="recR"/>
    <property type="match status" value="1"/>
</dbReference>
<dbReference type="PANTHER" id="PTHR30446:SF0">
    <property type="entry name" value="RECOMBINATION PROTEIN RECR"/>
    <property type="match status" value="1"/>
</dbReference>
<feature type="domain" description="Toprim" evidence="8">
    <location>
        <begin position="82"/>
        <end position="177"/>
    </location>
</feature>
<protein>
    <recommendedName>
        <fullName evidence="7">Recombination protein RecR</fullName>
    </recommendedName>
</protein>
<dbReference type="Gene3D" id="3.30.60.80">
    <property type="match status" value="1"/>
</dbReference>
<evidence type="ECO:0000313" key="9">
    <source>
        <dbReference type="EMBL" id="GMA21061.1"/>
    </source>
</evidence>
<dbReference type="Pfam" id="PF16702">
    <property type="entry name" value="DUF5063"/>
    <property type="match status" value="1"/>
</dbReference>
<dbReference type="PROSITE" id="PS01300">
    <property type="entry name" value="RECR"/>
    <property type="match status" value="1"/>
</dbReference>
<evidence type="ECO:0000256" key="5">
    <source>
        <dbReference type="ARBA" id="ARBA00023172"/>
    </source>
</evidence>
<keyword evidence="1 7" id="KW-0479">Metal-binding</keyword>
<keyword evidence="2 7" id="KW-0227">DNA damage</keyword>
<dbReference type="InterPro" id="IPR006171">
    <property type="entry name" value="TOPRIM_dom"/>
</dbReference>
<comment type="function">
    <text evidence="7">May play a role in DNA repair. It seems to be involved in an RecBC-independent recombinational process of DNA repair. It may act with RecF and RecO.</text>
</comment>
<dbReference type="PANTHER" id="PTHR30446">
    <property type="entry name" value="RECOMBINATION PROTEIN RECR"/>
    <property type="match status" value="1"/>
</dbReference>
<evidence type="ECO:0000256" key="1">
    <source>
        <dbReference type="ARBA" id="ARBA00022723"/>
    </source>
</evidence>
<dbReference type="Gene3D" id="1.20.120.1550">
    <property type="entry name" value="Protein of unknown function DUF5063"/>
    <property type="match status" value="1"/>
</dbReference>
<evidence type="ECO:0000259" key="8">
    <source>
        <dbReference type="PROSITE" id="PS50880"/>
    </source>
</evidence>
<dbReference type="PROSITE" id="PS50880">
    <property type="entry name" value="TOPRIM"/>
    <property type="match status" value="1"/>
</dbReference>
<dbReference type="Pfam" id="PF13662">
    <property type="entry name" value="Toprim_4"/>
    <property type="match status" value="1"/>
</dbReference>
<evidence type="ECO:0000256" key="4">
    <source>
        <dbReference type="ARBA" id="ARBA00022833"/>
    </source>
</evidence>
<dbReference type="InterPro" id="IPR023627">
    <property type="entry name" value="Rcmb_RecR"/>
</dbReference>
<keyword evidence="6 7" id="KW-0234">DNA repair</keyword>
<gene>
    <name evidence="7" type="primary">recR</name>
    <name evidence="9" type="ORF">GCM10025862_30820</name>
</gene>
<keyword evidence="3 7" id="KW-0863">Zinc-finger</keyword>
<dbReference type="Gene3D" id="6.10.250.240">
    <property type="match status" value="1"/>
</dbReference>
<dbReference type="InterPro" id="IPR034137">
    <property type="entry name" value="TOPRIM_RecR"/>
</dbReference>
<evidence type="ECO:0000256" key="2">
    <source>
        <dbReference type="ARBA" id="ARBA00022763"/>
    </source>
</evidence>
<dbReference type="InterPro" id="IPR000093">
    <property type="entry name" value="DNA_Rcmb_RecR"/>
</dbReference>
<evidence type="ECO:0000313" key="10">
    <source>
        <dbReference type="Proteomes" id="UP001157109"/>
    </source>
</evidence>
<name>A0ABQ6HRX4_9MICO</name>
<reference evidence="10" key="1">
    <citation type="journal article" date="2019" name="Int. J. Syst. Evol. Microbiol.">
        <title>The Global Catalogue of Microorganisms (GCM) 10K type strain sequencing project: providing services to taxonomists for standard genome sequencing and annotation.</title>
        <authorList>
            <consortium name="The Broad Institute Genomics Platform"/>
            <consortium name="The Broad Institute Genome Sequencing Center for Infectious Disease"/>
            <person name="Wu L."/>
            <person name="Ma J."/>
        </authorList>
    </citation>
    <scope>NUCLEOTIDE SEQUENCE [LARGE SCALE GENOMIC DNA]</scope>
    <source>
        <strain evidence="10">NBRC 105830</strain>
    </source>
</reference>
<comment type="similarity">
    <text evidence="7">Belongs to the RecR family.</text>
</comment>
<dbReference type="EMBL" id="BSUJ01000001">
    <property type="protein sequence ID" value="GMA21061.1"/>
    <property type="molecule type" value="Genomic_DNA"/>
</dbReference>
<organism evidence="9 10">
    <name type="scientific">Arsenicicoccus piscis</name>
    <dbReference type="NCBI Taxonomy" id="673954"/>
    <lineage>
        <taxon>Bacteria</taxon>
        <taxon>Bacillati</taxon>
        <taxon>Actinomycetota</taxon>
        <taxon>Actinomycetes</taxon>
        <taxon>Micrococcales</taxon>
        <taxon>Intrasporangiaceae</taxon>
        <taxon>Arsenicicoccus</taxon>
    </lineage>
</organism>
<dbReference type="InterPro" id="IPR015967">
    <property type="entry name" value="Rcmb_RecR_Znf"/>
</dbReference>
<evidence type="ECO:0000256" key="6">
    <source>
        <dbReference type="ARBA" id="ARBA00023204"/>
    </source>
</evidence>
<dbReference type="Gene3D" id="1.10.8.420">
    <property type="entry name" value="RecR Domain 1"/>
    <property type="match status" value="1"/>
</dbReference>
<dbReference type="SUPFAM" id="SSF111304">
    <property type="entry name" value="Recombination protein RecR"/>
    <property type="match status" value="1"/>
</dbReference>
<dbReference type="Pfam" id="PF21175">
    <property type="entry name" value="RecR_C"/>
    <property type="match status" value="1"/>
</dbReference>
<keyword evidence="10" id="KW-1185">Reference proteome</keyword>